<feature type="region of interest" description="Disordered" evidence="10">
    <location>
        <begin position="1"/>
        <end position="96"/>
    </location>
</feature>
<keyword evidence="3" id="KW-0963">Cytoplasm</keyword>
<dbReference type="SUPFAM" id="SSF50978">
    <property type="entry name" value="WD40 repeat-like"/>
    <property type="match status" value="1"/>
</dbReference>
<evidence type="ECO:0000256" key="9">
    <source>
        <dbReference type="PROSITE-ProRule" id="PRU00221"/>
    </source>
</evidence>
<evidence type="ECO:0000259" key="11">
    <source>
        <dbReference type="Pfam" id="PF16529"/>
    </source>
</evidence>
<comment type="subcellular location">
    <subcellularLocation>
        <location evidence="1">Cytoplasm</location>
        <location evidence="1">P-body</location>
    </subcellularLocation>
</comment>
<evidence type="ECO:0000313" key="14">
    <source>
        <dbReference type="Proteomes" id="UP001327560"/>
    </source>
</evidence>
<dbReference type="InterPro" id="IPR044938">
    <property type="entry name" value="EDC4_C_sf"/>
</dbReference>
<dbReference type="FunFam" id="2.130.10.10:FF:000232">
    <property type="entry name" value="enhancer of mRNA-decapping protein 4"/>
    <property type="match status" value="1"/>
</dbReference>
<keyword evidence="6" id="KW-0507">mRNA processing</keyword>
<feature type="compositionally biased region" description="Low complexity" evidence="10">
    <location>
        <begin position="40"/>
        <end position="55"/>
    </location>
</feature>
<dbReference type="InterPro" id="IPR015943">
    <property type="entry name" value="WD40/YVTN_repeat-like_dom_sf"/>
</dbReference>
<name>A0AAQ3QLU8_9LILI</name>
<dbReference type="Pfam" id="PF16529">
    <property type="entry name" value="Ge1_WD40"/>
    <property type="match status" value="1"/>
</dbReference>
<feature type="repeat" description="WD" evidence="9">
    <location>
        <begin position="359"/>
        <end position="401"/>
    </location>
</feature>
<keyword evidence="5 9" id="KW-0853">WD repeat</keyword>
<proteinExistence type="inferred from homology"/>
<keyword evidence="4" id="KW-0597">Phosphoprotein</keyword>
<evidence type="ECO:0000256" key="10">
    <source>
        <dbReference type="SAM" id="MobiDB-lite"/>
    </source>
</evidence>
<feature type="compositionally biased region" description="Pro residues" evidence="10">
    <location>
        <begin position="25"/>
        <end position="39"/>
    </location>
</feature>
<reference evidence="13 14" key="1">
    <citation type="submission" date="2023-10" db="EMBL/GenBank/DDBJ databases">
        <title>Chromosome-scale genome assembly provides insights into flower coloration mechanisms of Canna indica.</title>
        <authorList>
            <person name="Li C."/>
        </authorList>
    </citation>
    <scope>NUCLEOTIDE SEQUENCE [LARGE SCALE GENOMIC DNA]</scope>
    <source>
        <tissue evidence="13">Flower</tissue>
    </source>
</reference>
<dbReference type="Gene3D" id="2.130.10.10">
    <property type="entry name" value="YVTN repeat-like/Quinoprotein amine dehydrogenase"/>
    <property type="match status" value="1"/>
</dbReference>
<keyword evidence="14" id="KW-1185">Reference proteome</keyword>
<feature type="domain" description="Enhancer of mRNA-decapping protein 4 WD40 repeat region" evidence="11">
    <location>
        <begin position="193"/>
        <end position="504"/>
    </location>
</feature>
<dbReference type="Gene3D" id="1.10.220.100">
    <property type="entry name" value="conserved c-terminal region of ge- 1"/>
    <property type="match status" value="1"/>
</dbReference>
<dbReference type="Pfam" id="PF21289">
    <property type="entry name" value="EDC4_C"/>
    <property type="match status" value="1"/>
</dbReference>
<dbReference type="PROSITE" id="PS50294">
    <property type="entry name" value="WD_REPEATS_REGION"/>
    <property type="match status" value="2"/>
</dbReference>
<evidence type="ECO:0000256" key="3">
    <source>
        <dbReference type="ARBA" id="ARBA00022490"/>
    </source>
</evidence>
<dbReference type="EMBL" id="CP136896">
    <property type="protein sequence ID" value="WOL13921.1"/>
    <property type="molecule type" value="Genomic_DNA"/>
</dbReference>
<dbReference type="PANTHER" id="PTHR15598">
    <property type="entry name" value="ENHANCER OF MRNA-DECAPPING PROTEIN 4"/>
    <property type="match status" value="1"/>
</dbReference>
<sequence length="1287" mass="139766">MDSSAGNPNLFKPPNPKPSAAQPQYSPPPSYPTPSPTYPSPTSQGALAYPPAATPFHHHPFLHFPQDPLHRPGISHPTAGPHFPITSPNPSANPNAGARIMALLNPSSTQLECAVSMPPPTSIPSELTPSTNAAILHPIPSGPTVALTLAQSAPARLPSNKMPRGRLLGGGDRAVYDVDSRLLGEAQPPQLEVTPITKYVSDPGLVLGRQIAVNRTYICYGLKLGAIRVLNINTALRALLKGHSQRVTDMTFFTEDVHLLASASVDGRVYVWKIDEGPDEENKPQITEKTVIALHIAGVGESYHPRICWHSHKQEILFVGIGNHVLKIDIIKLGRGKEFSADAPLKCSVEKLIDGVQLIGKHEGDVTDLSISQWMITRLVSASKDGTVKIWDDRKAAPLATLRPNDGQPVNAVSFMTSPDRPQHINLITAGPLNREVKVWTSTSDEGWLLPSDSESWHCSQTLDLKSSSEPRLEEAFFNQIVVLPRANLIVIANAKKNAIYAVHVDYGFCPAATRMDYIADFTVAMPILSLTGITTNELLPEGEQLVQLFCVQTQAIQQYALDLTQCLPPPTTNFGLAKDAVSHALDTPSSEGLSLLESCTELTVNDPSVVSASPQLQLITSNCGGAPAFLSPSKLAASGITNIREPITSKHEDKASAPPVVKDTDAQHVPSSVPVVNFDLSGRVPILNIPDKGFGKGSSIIDHKIVEVERRADSLVTGSLDTPYIKDSWAKDDSDSVKDDPSTVSNPLSIIKSNGKTTHLITPSEILSGVINSSEISHVNQDLVVDQVVQDMNNNIVNQDKEFYKSAQDFDSQKVAKAVTIEKKERSSHASETKFKGVHECSTAIETCKGNADVAIPQILALQEMLNQVMSMQKEMQKQISLQVAAPVTKEGKRVEIALGRCMERAIKANTDALWPRFLEENVKRDRARKDQMQQTTASITNFMNKDLPSIVERVLKKEISSVGTTIVRTITPVIVSAITESFQRGVGDKAVNQLDKSVFSKLEATVSRQIQTQFQTSGKQVLQDILRSCLEASVVPAFEQSCKAMFDQIDGVFLKGMNEHTAAAQQQLEAAHSPLALTLRETINSASSITQNITTELLDGQRKLLALVASGNTKVANPISIQQGNGPMPGLSEMQVLSLQQVEAPMDPKKELSRLISVHKYEEAFTIALQRSDVSIVSWLCTQVDLHAICYTVPLPLNQGVLLALLQQLACDIGNETSRKLGWMTDVAVQINPADPTIASYVRPIFEQVYNILAHQRSLPAGAGSESPNLRLVMHVINSVLMSCK</sequence>
<keyword evidence="8" id="KW-0175">Coiled coil</keyword>
<dbReference type="InterPro" id="IPR036322">
    <property type="entry name" value="WD40_repeat_dom_sf"/>
</dbReference>
<dbReference type="InterPro" id="IPR045152">
    <property type="entry name" value="EDC4-like"/>
</dbReference>
<evidence type="ECO:0000256" key="7">
    <source>
        <dbReference type="ARBA" id="ARBA00022737"/>
    </source>
</evidence>
<dbReference type="InterPro" id="IPR032401">
    <property type="entry name" value="EDC4_WD40"/>
</dbReference>
<gene>
    <name evidence="13" type="ORF">Cni_G22701</name>
</gene>
<keyword evidence="7" id="KW-0677">Repeat</keyword>
<evidence type="ECO:0000256" key="2">
    <source>
        <dbReference type="ARBA" id="ARBA00009639"/>
    </source>
</evidence>
<evidence type="ECO:0000256" key="1">
    <source>
        <dbReference type="ARBA" id="ARBA00004201"/>
    </source>
</evidence>
<organism evidence="13 14">
    <name type="scientific">Canna indica</name>
    <name type="common">Indian-shot</name>
    <dbReference type="NCBI Taxonomy" id="4628"/>
    <lineage>
        <taxon>Eukaryota</taxon>
        <taxon>Viridiplantae</taxon>
        <taxon>Streptophyta</taxon>
        <taxon>Embryophyta</taxon>
        <taxon>Tracheophyta</taxon>
        <taxon>Spermatophyta</taxon>
        <taxon>Magnoliopsida</taxon>
        <taxon>Liliopsida</taxon>
        <taxon>Zingiberales</taxon>
        <taxon>Cannaceae</taxon>
        <taxon>Canna</taxon>
    </lineage>
</organism>
<dbReference type="InterPro" id="IPR049404">
    <property type="entry name" value="EDC4_C"/>
</dbReference>
<dbReference type="GO" id="GO:0000932">
    <property type="term" value="C:P-body"/>
    <property type="evidence" value="ECO:0007669"/>
    <property type="project" value="UniProtKB-SubCell"/>
</dbReference>
<evidence type="ECO:0000313" key="13">
    <source>
        <dbReference type="EMBL" id="WOL13921.1"/>
    </source>
</evidence>
<dbReference type="SMART" id="SM00320">
    <property type="entry name" value="WD40"/>
    <property type="match status" value="3"/>
</dbReference>
<dbReference type="PANTHER" id="PTHR15598:SF5">
    <property type="entry name" value="ENHANCER OF MRNA-DECAPPING PROTEIN 4"/>
    <property type="match status" value="1"/>
</dbReference>
<dbReference type="FunFam" id="1.10.220.100:FF:000001">
    <property type="entry name" value="Enhancer of mRNA-decapping protein 4"/>
    <property type="match status" value="1"/>
</dbReference>
<dbReference type="PROSITE" id="PS50082">
    <property type="entry name" value="WD_REPEATS_2"/>
    <property type="match status" value="2"/>
</dbReference>
<accession>A0AAQ3QLU8</accession>
<evidence type="ECO:0000256" key="6">
    <source>
        <dbReference type="ARBA" id="ARBA00022664"/>
    </source>
</evidence>
<feature type="repeat" description="WD" evidence="9">
    <location>
        <begin position="240"/>
        <end position="282"/>
    </location>
</feature>
<dbReference type="Proteomes" id="UP001327560">
    <property type="component" value="Chromosome 7"/>
</dbReference>
<evidence type="ECO:0000259" key="12">
    <source>
        <dbReference type="Pfam" id="PF21289"/>
    </source>
</evidence>
<evidence type="ECO:0000256" key="5">
    <source>
        <dbReference type="ARBA" id="ARBA00022574"/>
    </source>
</evidence>
<dbReference type="GO" id="GO:0031087">
    <property type="term" value="P:deadenylation-independent decapping of nuclear-transcribed mRNA"/>
    <property type="evidence" value="ECO:0007669"/>
    <property type="project" value="InterPro"/>
</dbReference>
<comment type="similarity">
    <text evidence="2">Belongs to the WD repeat EDC4 family.</text>
</comment>
<feature type="domain" description="Enhancer of mRNA-decapping protein 4 C-terminal" evidence="12">
    <location>
        <begin position="1156"/>
        <end position="1257"/>
    </location>
</feature>
<dbReference type="GO" id="GO:0006397">
    <property type="term" value="P:mRNA processing"/>
    <property type="evidence" value="ECO:0007669"/>
    <property type="project" value="UniProtKB-KW"/>
</dbReference>
<protein>
    <submittedName>
        <fullName evidence="13">Enhancer of mRNA-decapping protein 4-like isoform X2</fullName>
    </submittedName>
</protein>
<evidence type="ECO:0000256" key="4">
    <source>
        <dbReference type="ARBA" id="ARBA00022553"/>
    </source>
</evidence>
<evidence type="ECO:0000256" key="8">
    <source>
        <dbReference type="ARBA" id="ARBA00023054"/>
    </source>
</evidence>
<dbReference type="InterPro" id="IPR001680">
    <property type="entry name" value="WD40_rpt"/>
</dbReference>